<dbReference type="EMBL" id="JAACNH010000008">
    <property type="protein sequence ID" value="KAG8434851.1"/>
    <property type="molecule type" value="Genomic_DNA"/>
</dbReference>
<dbReference type="PROSITE" id="PS50975">
    <property type="entry name" value="ATP_GRASP"/>
    <property type="match status" value="1"/>
</dbReference>
<dbReference type="OrthoDB" id="434648at2759"/>
<dbReference type="Proteomes" id="UP000812440">
    <property type="component" value="Chromosome 7"/>
</dbReference>
<evidence type="ECO:0000313" key="3">
    <source>
        <dbReference type="EMBL" id="KAG8434851.1"/>
    </source>
</evidence>
<dbReference type="InterPro" id="IPR031046">
    <property type="entry name" value="CARNS1"/>
</dbReference>
<name>A0A8T2IWQ8_9PIPI</name>
<dbReference type="PANTHER" id="PTHR48066">
    <property type="entry name" value="CARNOSINE SYNTHASE 1"/>
    <property type="match status" value="1"/>
</dbReference>
<organism evidence="3 4">
    <name type="scientific">Hymenochirus boettgeri</name>
    <name type="common">Congo dwarf clawed frog</name>
    <dbReference type="NCBI Taxonomy" id="247094"/>
    <lineage>
        <taxon>Eukaryota</taxon>
        <taxon>Metazoa</taxon>
        <taxon>Chordata</taxon>
        <taxon>Craniata</taxon>
        <taxon>Vertebrata</taxon>
        <taxon>Euteleostomi</taxon>
        <taxon>Amphibia</taxon>
        <taxon>Batrachia</taxon>
        <taxon>Anura</taxon>
        <taxon>Pipoidea</taxon>
        <taxon>Pipidae</taxon>
        <taxon>Pipinae</taxon>
        <taxon>Hymenochirus</taxon>
    </lineage>
</organism>
<gene>
    <name evidence="3" type="ORF">GDO86_012989</name>
</gene>
<dbReference type="AlphaFoldDB" id="A0A8T2IWQ8"/>
<comment type="caution">
    <text evidence="3">The sequence shown here is derived from an EMBL/GenBank/DDBJ whole genome shotgun (WGS) entry which is preliminary data.</text>
</comment>
<protein>
    <recommendedName>
        <fullName evidence="2">ATP-grasp domain-containing protein</fullName>
    </recommendedName>
</protein>
<keyword evidence="4" id="KW-1185">Reference proteome</keyword>
<dbReference type="GO" id="GO:0005524">
    <property type="term" value="F:ATP binding"/>
    <property type="evidence" value="ECO:0007669"/>
    <property type="project" value="UniProtKB-UniRule"/>
</dbReference>
<sequence length="995" mass="109843">MDLSIYSKSSDISVEWVPFIAPNGSPWYRDTERQDSKMDKKMEITKAYEDLQKILISTSLPETEDRTKHPRSGHTADTTTICVMGEPSFCMSILLEGARQCPGNMLLCLSSSWFCIHPSNLALPSSLCVRQAVTFDLGGRTFLDTFYPPRRVTYLFWQGRDHILMEGDWECPMGGSPQLSNFLDNTLSIRLLLDSRQLPLAPALLLKPHHLAPWRLLHEAGKNTRILELKLKEDWKEGVKRKISDFLAFLRMNGHQKVVIKSCGPRWRKSFATIFYDSLMTDSVLKAALELVGKLNDGEAILLEGFITTMSPRRVHPLQPPPYIPRCTIHPPQLTIHLCAVVCRAREDQPILSKVVCMIGRAEKPLCHRYSLPQSLDTTLELWGVTDSRQKEDIWCQIKVAAENTMRVVIEEEKKMTSKERGGCKAQIDVLGVDFLLTVVDYMVTPVISGLTSALCLETCGIHECLLGSLAASGPITVNSATRLLVETMLERSMRFVMEKKEVLVIGAGGISKKFIWEAAKDYQIKIHLVESNPEHFASSLVSSFIHYDFEDHSLDETHAKNLLTIVKGKNLNLSGCMAFWDECTVLAAVLGNLLELPGPHPSAVRLAKHKTQTQLHLFSINSLSPLLPCPGVFAVPCFSLCPGESGLIETESALSYPFVLKPESGAGAVGVRLIQDEEDCRILIRKMGLGSRACNHFVSIDRGELEETYEANVSCTADTKRSCEGGYGENQKPGISRNGTLHDEASSTSITPLYGEGTHTSPHLLLAEYISGSEHDVDLILGPTGRILAAYVSDNGPTLLPGFTETAAALPSRLCAEQCCQLVQAAASCCRAIRLYPGVFNVELKLTEYGPRLLEINPRMGGFYLRDWIHHVYGTDLVMVALALSCGLDPALPAGGAYANAVLVGVMCTGESHEQALYGTARPERLAELHNSGLIRFNRLEGSPRKGPDQEPYGNVACEGVGQKEAREKLLGVCAVLGLDTEQYPIKYLTGEFQ</sequence>
<dbReference type="Pfam" id="PF15632">
    <property type="entry name" value="ATPgrasp_Ter"/>
    <property type="match status" value="1"/>
</dbReference>
<dbReference type="InterPro" id="IPR011761">
    <property type="entry name" value="ATP-grasp"/>
</dbReference>
<dbReference type="GO" id="GO:0016887">
    <property type="term" value="F:ATP hydrolysis activity"/>
    <property type="evidence" value="ECO:0007669"/>
    <property type="project" value="InterPro"/>
</dbReference>
<evidence type="ECO:0000259" key="2">
    <source>
        <dbReference type="PROSITE" id="PS50975"/>
    </source>
</evidence>
<keyword evidence="1" id="KW-0067">ATP-binding</keyword>
<dbReference type="SUPFAM" id="SSF56059">
    <property type="entry name" value="Glutathione synthetase ATP-binding domain-like"/>
    <property type="match status" value="1"/>
</dbReference>
<evidence type="ECO:0000256" key="1">
    <source>
        <dbReference type="PROSITE-ProRule" id="PRU00409"/>
    </source>
</evidence>
<accession>A0A8T2IWQ8</accession>
<dbReference type="GO" id="GO:0035499">
    <property type="term" value="P:carnosine biosynthetic process"/>
    <property type="evidence" value="ECO:0007669"/>
    <property type="project" value="InterPro"/>
</dbReference>
<dbReference type="GO" id="GO:0047730">
    <property type="term" value="F:carnosine synthase activity"/>
    <property type="evidence" value="ECO:0007669"/>
    <property type="project" value="InterPro"/>
</dbReference>
<reference evidence="3" key="1">
    <citation type="thesis" date="2020" institute="ProQuest LLC" country="789 East Eisenhower Parkway, Ann Arbor, MI, USA">
        <title>Comparative Genomics and Chromosome Evolution.</title>
        <authorList>
            <person name="Mudd A.B."/>
        </authorList>
    </citation>
    <scope>NUCLEOTIDE SEQUENCE</scope>
    <source>
        <strain evidence="3">Female2</strain>
        <tissue evidence="3">Blood</tissue>
    </source>
</reference>
<proteinExistence type="predicted"/>
<dbReference type="GO" id="GO:0046872">
    <property type="term" value="F:metal ion binding"/>
    <property type="evidence" value="ECO:0007669"/>
    <property type="project" value="InterPro"/>
</dbReference>
<evidence type="ECO:0000313" key="4">
    <source>
        <dbReference type="Proteomes" id="UP000812440"/>
    </source>
</evidence>
<keyword evidence="1" id="KW-0547">Nucleotide-binding</keyword>
<dbReference type="Gene3D" id="3.40.50.20">
    <property type="match status" value="1"/>
</dbReference>
<dbReference type="Gene3D" id="3.30.470.20">
    <property type="entry name" value="ATP-grasp fold, B domain"/>
    <property type="match status" value="2"/>
</dbReference>
<dbReference type="PANTHER" id="PTHR48066:SF1">
    <property type="entry name" value="CARNOSINE SYNTHASE 1"/>
    <property type="match status" value="1"/>
</dbReference>
<feature type="domain" description="ATP-grasp" evidence="2">
    <location>
        <begin position="625"/>
        <end position="887"/>
    </location>
</feature>